<dbReference type="EMBL" id="JAUSRV010000003">
    <property type="protein sequence ID" value="MDP9969919.1"/>
    <property type="molecule type" value="Genomic_DNA"/>
</dbReference>
<dbReference type="InterPro" id="IPR011959">
    <property type="entry name" value="CHP02270"/>
</dbReference>
<name>A0AAW8EC89_VARPD</name>
<feature type="region of interest" description="Disordered" evidence="1">
    <location>
        <begin position="313"/>
        <end position="332"/>
    </location>
</feature>
<dbReference type="AlphaFoldDB" id="A0AAW8EC89"/>
<proteinExistence type="predicted"/>
<dbReference type="Proteomes" id="UP001224845">
    <property type="component" value="Unassembled WGS sequence"/>
</dbReference>
<evidence type="ECO:0000256" key="1">
    <source>
        <dbReference type="SAM" id="MobiDB-lite"/>
    </source>
</evidence>
<reference evidence="2" key="1">
    <citation type="submission" date="2023-07" db="EMBL/GenBank/DDBJ databases">
        <title>Sorghum-associated microbial communities from plants grown in Nebraska, USA.</title>
        <authorList>
            <person name="Schachtman D."/>
        </authorList>
    </citation>
    <scope>NUCLEOTIDE SEQUENCE</scope>
    <source>
        <strain evidence="2">DS3315</strain>
    </source>
</reference>
<comment type="caution">
    <text evidence="2">The sequence shown here is derived from an EMBL/GenBank/DDBJ whole genome shotgun (WGS) entry which is preliminary data.</text>
</comment>
<organism evidence="2 3">
    <name type="scientific">Variovorax paradoxus</name>
    <dbReference type="NCBI Taxonomy" id="34073"/>
    <lineage>
        <taxon>Bacteria</taxon>
        <taxon>Pseudomonadati</taxon>
        <taxon>Pseudomonadota</taxon>
        <taxon>Betaproteobacteria</taxon>
        <taxon>Burkholderiales</taxon>
        <taxon>Comamonadaceae</taxon>
        <taxon>Variovorax</taxon>
    </lineage>
</organism>
<accession>A0AAW8EC89</accession>
<dbReference type="RefSeq" id="WP_307592862.1">
    <property type="nucleotide sequence ID" value="NZ_JAUSRV010000003.1"/>
</dbReference>
<gene>
    <name evidence="2" type="ORF">J2W39_001149</name>
</gene>
<evidence type="ECO:0000313" key="2">
    <source>
        <dbReference type="EMBL" id="MDP9969919.1"/>
    </source>
</evidence>
<protein>
    <submittedName>
        <fullName evidence="2">Uncharacterized protein (TIGR02270 family)</fullName>
    </submittedName>
</protein>
<evidence type="ECO:0000313" key="3">
    <source>
        <dbReference type="Proteomes" id="UP001224845"/>
    </source>
</evidence>
<dbReference type="NCBIfam" id="TIGR02270">
    <property type="entry name" value="TIGR02270 family protein"/>
    <property type="match status" value="1"/>
</dbReference>
<sequence>MDMSAFVRPPVAMVVQQHLESADALRSTRSVQVRAPHVELHRLRRLDDRLAASLDGLAVAGDYARHLGLAALDPPGRGSIFVATVGAIEARDPALLERLLSLAEAVPEARVGLVSAFGWVPAPELRGITRALLDSPHAFRRDIGLAACAMHHADPQTVLETAMADEEHSAQAIVVAGKLGRIDLLSGCLGGLMHEDAGRRFESARAALLLGDRQAALRMLVAFTGEGGPCQAAAAMLALKVLPAEQAHALLQSIARKEDSVRILIRGIGAAGDPHYVPWLIAQMGDLKLARLAGESFSTITGLDLAAEDLELKPPENPVAGPNDNPDDEDVAMDEDEGLPWPDAEKIDAWWQVNGHRFPHGIRCFVGGPVTQGHCLAVLKTGFQRQRIAAAEHLSLMAPGRPLFNAAAPAWRQQWLLSQIEA</sequence>